<evidence type="ECO:0000313" key="2">
    <source>
        <dbReference type="Proteomes" id="UP001265550"/>
    </source>
</evidence>
<gene>
    <name evidence="1" type="ORF">J2X09_003905</name>
</gene>
<name>A0ABU1VFN7_9BURK</name>
<comment type="caution">
    <text evidence="1">The sequence shown here is derived from an EMBL/GenBank/DDBJ whole genome shotgun (WGS) entry which is preliminary data.</text>
</comment>
<keyword evidence="2" id="KW-1185">Reference proteome</keyword>
<keyword evidence="1" id="KW-0378">Hydrolase</keyword>
<dbReference type="RefSeq" id="WP_204734929.1">
    <property type="nucleotide sequence ID" value="NZ_JAVDWE010000012.1"/>
</dbReference>
<dbReference type="SUPFAM" id="SSF53254">
    <property type="entry name" value="Phosphoglycerate mutase-like"/>
    <property type="match status" value="1"/>
</dbReference>
<evidence type="ECO:0000313" key="1">
    <source>
        <dbReference type="EMBL" id="MDR7096150.1"/>
    </source>
</evidence>
<dbReference type="Proteomes" id="UP001265550">
    <property type="component" value="Unassembled WGS sequence"/>
</dbReference>
<proteinExistence type="predicted"/>
<dbReference type="EMBL" id="JAVDWE010000012">
    <property type="protein sequence ID" value="MDR7096150.1"/>
    <property type="molecule type" value="Genomic_DNA"/>
</dbReference>
<dbReference type="CDD" id="cd07067">
    <property type="entry name" value="HP_PGM_like"/>
    <property type="match status" value="1"/>
</dbReference>
<accession>A0ABU1VFN7</accession>
<protein>
    <submittedName>
        <fullName evidence="1">Phosphohistidine phosphatase</fullName>
        <ecNumber evidence="1">3.1.3.-</ecNumber>
    </submittedName>
</protein>
<dbReference type="InterPro" id="IPR013078">
    <property type="entry name" value="His_Pase_superF_clade-1"/>
</dbReference>
<dbReference type="GO" id="GO:0016787">
    <property type="term" value="F:hydrolase activity"/>
    <property type="evidence" value="ECO:0007669"/>
    <property type="project" value="UniProtKB-KW"/>
</dbReference>
<sequence>MDLILWRHAEAHEHPEPLTGKPGDALDLARRLTTRGEKQASRMAAWLDRQLPEGARIWASPAVRCEQTVLALGRKFKLRDELSPEGDPLALLELVQWPNGKSPVVVVGHQPTLGRVVARLLGLTEEDCSVKKGAVWWLRHRERDGSGQTVVVTVQTPELI</sequence>
<dbReference type="EC" id="3.1.3.-" evidence="1"/>
<dbReference type="Gene3D" id="3.40.50.1240">
    <property type="entry name" value="Phosphoglycerate mutase-like"/>
    <property type="match status" value="1"/>
</dbReference>
<dbReference type="Pfam" id="PF00300">
    <property type="entry name" value="His_Phos_1"/>
    <property type="match status" value="1"/>
</dbReference>
<dbReference type="InterPro" id="IPR029033">
    <property type="entry name" value="His_PPase_superfam"/>
</dbReference>
<dbReference type="SMART" id="SM00855">
    <property type="entry name" value="PGAM"/>
    <property type="match status" value="1"/>
</dbReference>
<organism evidence="1 2">
    <name type="scientific">Hydrogenophaga laconesensis</name>
    <dbReference type="NCBI Taxonomy" id="1805971"/>
    <lineage>
        <taxon>Bacteria</taxon>
        <taxon>Pseudomonadati</taxon>
        <taxon>Pseudomonadota</taxon>
        <taxon>Betaproteobacteria</taxon>
        <taxon>Burkholderiales</taxon>
        <taxon>Comamonadaceae</taxon>
        <taxon>Hydrogenophaga</taxon>
    </lineage>
</organism>
<reference evidence="1 2" key="1">
    <citation type="submission" date="2023-07" db="EMBL/GenBank/DDBJ databases">
        <title>Sorghum-associated microbial communities from plants grown in Nebraska, USA.</title>
        <authorList>
            <person name="Schachtman D."/>
        </authorList>
    </citation>
    <scope>NUCLEOTIDE SEQUENCE [LARGE SCALE GENOMIC DNA]</scope>
    <source>
        <strain evidence="1 2">BE240</strain>
    </source>
</reference>